<dbReference type="Proteomes" id="UP001396334">
    <property type="component" value="Unassembled WGS sequence"/>
</dbReference>
<comment type="caution">
    <text evidence="2">The sequence shown here is derived from an EMBL/GenBank/DDBJ whole genome shotgun (WGS) entry which is preliminary data.</text>
</comment>
<keyword evidence="1" id="KW-0472">Membrane</keyword>
<accession>A0ABR2QAU7</accession>
<feature type="transmembrane region" description="Helical" evidence="1">
    <location>
        <begin position="54"/>
        <end position="72"/>
    </location>
</feature>
<keyword evidence="1" id="KW-0812">Transmembrane</keyword>
<name>A0ABR2QAU7_9ROSI</name>
<evidence type="ECO:0008006" key="4">
    <source>
        <dbReference type="Google" id="ProtNLM"/>
    </source>
</evidence>
<reference evidence="2 3" key="1">
    <citation type="journal article" date="2024" name="G3 (Bethesda)">
        <title>Genome assembly of Hibiscus sabdariffa L. provides insights into metabolisms of medicinal natural products.</title>
        <authorList>
            <person name="Kim T."/>
        </authorList>
    </citation>
    <scope>NUCLEOTIDE SEQUENCE [LARGE SCALE GENOMIC DNA]</scope>
    <source>
        <strain evidence="2">TK-2024</strain>
        <tissue evidence="2">Old leaves</tissue>
    </source>
</reference>
<evidence type="ECO:0000313" key="3">
    <source>
        <dbReference type="Proteomes" id="UP001396334"/>
    </source>
</evidence>
<evidence type="ECO:0000256" key="1">
    <source>
        <dbReference type="SAM" id="Phobius"/>
    </source>
</evidence>
<gene>
    <name evidence="2" type="ORF">V6N11_012304</name>
</gene>
<dbReference type="PANTHER" id="PTHR46137">
    <property type="entry name" value="OS05G0310600 PROTEIN"/>
    <property type="match status" value="1"/>
</dbReference>
<dbReference type="EMBL" id="JBBPBN010000042">
    <property type="protein sequence ID" value="KAK8997766.1"/>
    <property type="molecule type" value="Genomic_DNA"/>
</dbReference>
<organism evidence="2 3">
    <name type="scientific">Hibiscus sabdariffa</name>
    <name type="common">roselle</name>
    <dbReference type="NCBI Taxonomy" id="183260"/>
    <lineage>
        <taxon>Eukaryota</taxon>
        <taxon>Viridiplantae</taxon>
        <taxon>Streptophyta</taxon>
        <taxon>Embryophyta</taxon>
        <taxon>Tracheophyta</taxon>
        <taxon>Spermatophyta</taxon>
        <taxon>Magnoliopsida</taxon>
        <taxon>eudicotyledons</taxon>
        <taxon>Gunneridae</taxon>
        <taxon>Pentapetalae</taxon>
        <taxon>rosids</taxon>
        <taxon>malvids</taxon>
        <taxon>Malvales</taxon>
        <taxon>Malvaceae</taxon>
        <taxon>Malvoideae</taxon>
        <taxon>Hibiscus</taxon>
    </lineage>
</organism>
<dbReference type="PANTHER" id="PTHR46137:SF2">
    <property type="entry name" value="OS09G0526800 PROTEIN"/>
    <property type="match status" value="1"/>
</dbReference>
<keyword evidence="3" id="KW-1185">Reference proteome</keyword>
<evidence type="ECO:0000313" key="2">
    <source>
        <dbReference type="EMBL" id="KAK8997766.1"/>
    </source>
</evidence>
<keyword evidence="1" id="KW-1133">Transmembrane helix</keyword>
<sequence>MFQNNCEDFALYCKTGLLILDTLRIGRSGQVSSMVGVPLAALISSSRGLMPTSIGVATVTAGMYCISMSMVSRPASRDRRDRSRCLLDVLKEGCGIALRV</sequence>
<protein>
    <recommendedName>
        <fullName evidence="4">LRAT domain-containing protein</fullName>
    </recommendedName>
</protein>
<proteinExistence type="predicted"/>